<protein>
    <recommendedName>
        <fullName evidence="4">Lipoprotein</fullName>
    </recommendedName>
</protein>
<feature type="signal peptide" evidence="1">
    <location>
        <begin position="1"/>
        <end position="25"/>
    </location>
</feature>
<keyword evidence="3" id="KW-1185">Reference proteome</keyword>
<keyword evidence="1" id="KW-0732">Signal</keyword>
<evidence type="ECO:0008006" key="4">
    <source>
        <dbReference type="Google" id="ProtNLM"/>
    </source>
</evidence>
<sequence length="233" mass="25208">MNSFRLACAAMLAVTTLIGAVPASAQPPFQLSSKFHEARFVRGNAWDGTHRFGNVFCLTFPHSTDVEALGQAMYNRDTLYYSHAAYKDMTALYVVTSVVPAGRSVEAEIGNLAAQNQKLVDAYPDYFSQRQTTGLLGPPLVLTVRNATEGSKEAPFPFIRSVRADPDGQLASLSVHRLFVHGRDRIEVAGLRYFTTPIGAEGEAEAISNLTALVEAAAESLQTCTASLPPRGR</sequence>
<dbReference type="KEGG" id="tbd:Tbd_1075"/>
<evidence type="ECO:0000256" key="1">
    <source>
        <dbReference type="SAM" id="SignalP"/>
    </source>
</evidence>
<evidence type="ECO:0000313" key="3">
    <source>
        <dbReference type="Proteomes" id="UP000008291"/>
    </source>
</evidence>
<accession>Q3SJX1</accession>
<gene>
    <name evidence="2" type="ordered locus">Tbd_1075</name>
</gene>
<dbReference type="STRING" id="292415.Tbd_1075"/>
<dbReference type="Proteomes" id="UP000008291">
    <property type="component" value="Chromosome"/>
</dbReference>
<reference evidence="2 3" key="1">
    <citation type="journal article" date="2006" name="J. Bacteriol.">
        <title>The genome sequence of the obligately chemolithoautotrophic, facultatively anaerobic bacterium Thiobacillus denitrificans.</title>
        <authorList>
            <person name="Beller H.R."/>
            <person name="Chain P.S."/>
            <person name="Letain T.E."/>
            <person name="Chakicherla A."/>
            <person name="Larimer F.W."/>
            <person name="Richardson P.M."/>
            <person name="Coleman M.A."/>
            <person name="Wood A.P."/>
            <person name="Kelly D.P."/>
        </authorList>
    </citation>
    <scope>NUCLEOTIDE SEQUENCE [LARGE SCALE GENOMIC DNA]</scope>
    <source>
        <strain evidence="2 3">ATCC 25259</strain>
    </source>
</reference>
<name>Q3SJX1_THIDA</name>
<organism evidence="2 3">
    <name type="scientific">Thiobacillus denitrificans (strain ATCC 25259 / T1)</name>
    <dbReference type="NCBI Taxonomy" id="292415"/>
    <lineage>
        <taxon>Bacteria</taxon>
        <taxon>Pseudomonadati</taxon>
        <taxon>Pseudomonadota</taxon>
        <taxon>Betaproteobacteria</taxon>
        <taxon>Nitrosomonadales</taxon>
        <taxon>Thiobacillaceae</taxon>
        <taxon>Thiobacillus</taxon>
    </lineage>
</organism>
<dbReference type="RefSeq" id="WP_011311587.1">
    <property type="nucleotide sequence ID" value="NC_007404.1"/>
</dbReference>
<evidence type="ECO:0000313" key="2">
    <source>
        <dbReference type="EMBL" id="AAZ97028.1"/>
    </source>
</evidence>
<dbReference type="EMBL" id="CP000116">
    <property type="protein sequence ID" value="AAZ97028.1"/>
    <property type="molecule type" value="Genomic_DNA"/>
</dbReference>
<proteinExistence type="predicted"/>
<dbReference type="HOGENOM" id="CLU_1189470_0_0_4"/>
<dbReference type="OrthoDB" id="5982427at2"/>
<dbReference type="eggNOG" id="ENOG502ZMVI">
    <property type="taxonomic scope" value="Bacteria"/>
</dbReference>
<dbReference type="AlphaFoldDB" id="Q3SJX1"/>
<feature type="chain" id="PRO_5004228965" description="Lipoprotein" evidence="1">
    <location>
        <begin position="26"/>
        <end position="233"/>
    </location>
</feature>